<proteinExistence type="predicted"/>
<protein>
    <submittedName>
        <fullName evidence="1">Myosin heavy-chain</fullName>
    </submittedName>
</protein>
<dbReference type="EMBL" id="M27320">
    <property type="protein sequence ID" value="AAA30069.1"/>
    <property type="molecule type" value="Genomic_DNA"/>
</dbReference>
<feature type="non-terminal residue" evidence="1">
    <location>
        <position position="32"/>
    </location>
</feature>
<sequence>AEKDVRRQERRVKEIILNQSEEDRKNHERIQD</sequence>
<accession>Q26651</accession>
<organism evidence="1">
    <name type="scientific">Strongylocentrotus purpuratus</name>
    <name type="common">Purple sea urchin</name>
    <dbReference type="NCBI Taxonomy" id="7668"/>
    <lineage>
        <taxon>Eukaryota</taxon>
        <taxon>Metazoa</taxon>
        <taxon>Echinodermata</taxon>
        <taxon>Eleutherozoa</taxon>
        <taxon>Echinozoa</taxon>
        <taxon>Echinoidea</taxon>
        <taxon>Euechinoidea</taxon>
        <taxon>Echinacea</taxon>
        <taxon>Camarodonta</taxon>
        <taxon>Echinidea</taxon>
        <taxon>Strongylocentrotidae</taxon>
        <taxon>Strongylocentrotus</taxon>
    </lineage>
</organism>
<name>Q26651_STRPU</name>
<dbReference type="AlphaFoldDB" id="Q26651"/>
<reference evidence="1" key="1">
    <citation type="journal article" date="1985" name="Cold Spring Harb. Symp. Quant. Biol.">
        <title>Lineage-specific gene expression in the sea urchin embryo.</title>
        <authorList>
            <person name="Davidson E.H."/>
            <person name="Flytzanis C.N."/>
            <person name="Lee J.J."/>
            <person name="Robinson J.J."/>
            <person name="Rose S.J. 3rd"/>
            <person name="Sucov H.M."/>
        </authorList>
    </citation>
    <scope>NUCLEOTIDE SEQUENCE</scope>
</reference>
<evidence type="ECO:0000313" key="1">
    <source>
        <dbReference type="EMBL" id="AAA30069.1"/>
    </source>
</evidence>
<feature type="non-terminal residue" evidence="1">
    <location>
        <position position="1"/>
    </location>
</feature>